<evidence type="ECO:0000313" key="2">
    <source>
        <dbReference type="EMBL" id="GAA5194156.1"/>
    </source>
</evidence>
<sequence>MTPPQIRQFLQDCIVHDDASDSGINADALYGLYVSWCSLNRKVPLPDRAFRTALRLAGLHPEKTRKGRAFPGLRMTGQAAVDYILNSSAQTPADPRQSRRSPPGRTL</sequence>
<organism evidence="2 3">
    <name type="scientific">Arthrobacter gyeryongensis</name>
    <dbReference type="NCBI Taxonomy" id="1650592"/>
    <lineage>
        <taxon>Bacteria</taxon>
        <taxon>Bacillati</taxon>
        <taxon>Actinomycetota</taxon>
        <taxon>Actinomycetes</taxon>
        <taxon>Micrococcales</taxon>
        <taxon>Micrococcaceae</taxon>
        <taxon>Arthrobacter</taxon>
    </lineage>
</organism>
<dbReference type="RefSeq" id="WP_345449281.1">
    <property type="nucleotide sequence ID" value="NZ_BAABKK010000012.1"/>
</dbReference>
<evidence type="ECO:0000313" key="3">
    <source>
        <dbReference type="Proteomes" id="UP001500200"/>
    </source>
</evidence>
<keyword evidence="3" id="KW-1185">Reference proteome</keyword>
<dbReference type="Proteomes" id="UP001500200">
    <property type="component" value="Unassembled WGS sequence"/>
</dbReference>
<protein>
    <recommendedName>
        <fullName evidence="4">DNA primase/nucleoside triphosphatase C-terminal domain-containing protein</fullName>
    </recommendedName>
</protein>
<reference evidence="3" key="1">
    <citation type="journal article" date="2019" name="Int. J. Syst. Evol. Microbiol.">
        <title>The Global Catalogue of Microorganisms (GCM) 10K type strain sequencing project: providing services to taxonomists for standard genome sequencing and annotation.</title>
        <authorList>
            <consortium name="The Broad Institute Genomics Platform"/>
            <consortium name="The Broad Institute Genome Sequencing Center for Infectious Disease"/>
            <person name="Wu L."/>
            <person name="Ma J."/>
        </authorList>
    </citation>
    <scope>NUCLEOTIDE SEQUENCE [LARGE SCALE GENOMIC DNA]</scope>
    <source>
        <strain evidence="3">JCM 18514</strain>
    </source>
</reference>
<comment type="caution">
    <text evidence="2">The sequence shown here is derived from an EMBL/GenBank/DDBJ whole genome shotgun (WGS) entry which is preliminary data.</text>
</comment>
<feature type="region of interest" description="Disordered" evidence="1">
    <location>
        <begin position="86"/>
        <end position="107"/>
    </location>
</feature>
<dbReference type="EMBL" id="BAABKK010000012">
    <property type="protein sequence ID" value="GAA5194156.1"/>
    <property type="molecule type" value="Genomic_DNA"/>
</dbReference>
<name>A0ABP9SD93_9MICC</name>
<gene>
    <name evidence="2" type="ORF">GCM10023346_20840</name>
</gene>
<evidence type="ECO:0000256" key="1">
    <source>
        <dbReference type="SAM" id="MobiDB-lite"/>
    </source>
</evidence>
<proteinExistence type="predicted"/>
<evidence type="ECO:0008006" key="4">
    <source>
        <dbReference type="Google" id="ProtNLM"/>
    </source>
</evidence>
<accession>A0ABP9SD93</accession>